<evidence type="ECO:0008006" key="3">
    <source>
        <dbReference type="Google" id="ProtNLM"/>
    </source>
</evidence>
<dbReference type="Gene3D" id="3.10.450.50">
    <property type="match status" value="2"/>
</dbReference>
<organism evidence="1 2">
    <name type="scientific">Prorocentrum cordatum</name>
    <dbReference type="NCBI Taxonomy" id="2364126"/>
    <lineage>
        <taxon>Eukaryota</taxon>
        <taxon>Sar</taxon>
        <taxon>Alveolata</taxon>
        <taxon>Dinophyceae</taxon>
        <taxon>Prorocentrales</taxon>
        <taxon>Prorocentraceae</taxon>
        <taxon>Prorocentrum</taxon>
    </lineage>
</organism>
<keyword evidence="2" id="KW-1185">Reference proteome</keyword>
<name>A0ABN9T469_9DINO</name>
<dbReference type="EMBL" id="CAUYUJ010014318">
    <property type="protein sequence ID" value="CAK0839737.1"/>
    <property type="molecule type" value="Genomic_DNA"/>
</dbReference>
<sequence>MEGYTLIAPPQGAWGRTARVAVAAGLAGAAATVLAGRALAARPTAPVEMVDYSKQHQDTVGGPGSPLAKQVVVGMDTNINLHTAWNDWPGWSAEMAPYWTEDMVYDFNYVGSWGFGATKTLHGWYEGEHMHFNAALPDSQWMDFIRAATNDTCTSASYGLARWAGEFAGVPPPPGAPWVRIRDLDFYLLEGRRIKINWCIIDVVDMFDQVGYHVLPPAPMPTEGYKAPNAMDGFPAPMSAAVDPDDTVRSLAAWKQALQEDYLLGTGDARWWAEQLTWYGPAGVGTAKTREQYVQHWLRPLHDAFSGIRLQMDLELCEGVYCGAHFYLWGNHTGEWFGEPASGKLVPIRCGAHARFDKQGRIVEGWLIIDTPRAFEAMGVDLFARARAQALALAPN</sequence>
<comment type="caution">
    <text evidence="1">The sequence shown here is derived from an EMBL/GenBank/DDBJ whole genome shotgun (WGS) entry which is preliminary data.</text>
</comment>
<dbReference type="InterPro" id="IPR032710">
    <property type="entry name" value="NTF2-like_dom_sf"/>
</dbReference>
<evidence type="ECO:0000313" key="2">
    <source>
        <dbReference type="Proteomes" id="UP001189429"/>
    </source>
</evidence>
<dbReference type="Proteomes" id="UP001189429">
    <property type="component" value="Unassembled WGS sequence"/>
</dbReference>
<proteinExistence type="predicted"/>
<dbReference type="InterPro" id="IPR009959">
    <property type="entry name" value="Cyclase_SnoaL-like"/>
</dbReference>
<reference evidence="1" key="1">
    <citation type="submission" date="2023-10" db="EMBL/GenBank/DDBJ databases">
        <authorList>
            <person name="Chen Y."/>
            <person name="Shah S."/>
            <person name="Dougan E. K."/>
            <person name="Thang M."/>
            <person name="Chan C."/>
        </authorList>
    </citation>
    <scope>NUCLEOTIDE SEQUENCE [LARGE SCALE GENOMIC DNA]</scope>
</reference>
<dbReference type="Pfam" id="PF07366">
    <property type="entry name" value="SnoaL"/>
    <property type="match status" value="1"/>
</dbReference>
<dbReference type="SUPFAM" id="SSF54427">
    <property type="entry name" value="NTF2-like"/>
    <property type="match status" value="2"/>
</dbReference>
<protein>
    <recommendedName>
        <fullName evidence="3">SnoaL-like domain-containing protein</fullName>
    </recommendedName>
</protein>
<accession>A0ABN9T469</accession>
<evidence type="ECO:0000313" key="1">
    <source>
        <dbReference type="EMBL" id="CAK0839737.1"/>
    </source>
</evidence>
<gene>
    <name evidence="1" type="ORF">PCOR1329_LOCUS35347</name>
</gene>